<keyword evidence="2" id="KW-0489">Methyltransferase</keyword>
<dbReference type="Gene3D" id="3.10.180.10">
    <property type="entry name" value="2,3-Dihydroxybiphenyl 1,2-Dioxygenase, domain 1"/>
    <property type="match status" value="1"/>
</dbReference>
<dbReference type="EMBL" id="JYJA01000041">
    <property type="protein sequence ID" value="KJL39827.1"/>
    <property type="molecule type" value="Genomic_DNA"/>
</dbReference>
<feature type="domain" description="PhnB-like" evidence="1">
    <location>
        <begin position="3"/>
        <end position="117"/>
    </location>
</feature>
<dbReference type="PATRIC" id="fig|69370.6.peg.4095"/>
<keyword evidence="2" id="KW-0830">Ubiquinone</keyword>
<comment type="caution">
    <text evidence="2">The sequence shown here is derived from an EMBL/GenBank/DDBJ whole genome shotgun (WGS) entry which is preliminary data.</text>
</comment>
<dbReference type="OrthoDB" id="9806473at2"/>
<dbReference type="Pfam" id="PF06983">
    <property type="entry name" value="3-dmu-9_3-mt"/>
    <property type="match status" value="1"/>
</dbReference>
<dbReference type="GO" id="GO:0008168">
    <property type="term" value="F:methyltransferase activity"/>
    <property type="evidence" value="ECO:0007669"/>
    <property type="project" value="UniProtKB-KW"/>
</dbReference>
<dbReference type="RefSeq" id="WP_045302726.1">
    <property type="nucleotide sequence ID" value="NZ_JYJA01000041.1"/>
</dbReference>
<evidence type="ECO:0000313" key="3">
    <source>
        <dbReference type="Proteomes" id="UP000034098"/>
    </source>
</evidence>
<protein>
    <submittedName>
        <fullName evidence="2">3-demethylubiquinone-9 3-methyltransferase</fullName>
    </submittedName>
</protein>
<dbReference type="PANTHER" id="PTHR33990">
    <property type="entry name" value="PROTEIN YJDN-RELATED"/>
    <property type="match status" value="1"/>
</dbReference>
<dbReference type="PIRSF" id="PIRSF021700">
    <property type="entry name" value="3_dmu_93_MTrfase"/>
    <property type="match status" value="1"/>
</dbReference>
<dbReference type="SUPFAM" id="SSF54593">
    <property type="entry name" value="Glyoxalase/Bleomycin resistance protein/Dihydroxybiphenyl dioxygenase"/>
    <property type="match status" value="1"/>
</dbReference>
<keyword evidence="2" id="KW-0808">Transferase</keyword>
<reference evidence="2 3" key="1">
    <citation type="submission" date="2015-02" db="EMBL/GenBank/DDBJ databases">
        <title>Draft genome sequences of ten Microbacterium spp. with emphasis on heavy metal contaminated environments.</title>
        <authorList>
            <person name="Corretto E."/>
        </authorList>
    </citation>
    <scope>NUCLEOTIDE SEQUENCE [LARGE SCALE GENOMIC DNA]</scope>
    <source>
        <strain evidence="2 3">DSM 8608</strain>
    </source>
</reference>
<sequence>MSAVTPFLWFDDAAEEAVTFYTALIPDSELVTIDRYPDEVPGMGGKVMHVHFRLGGRDYLGMDAGPQFPFTEAVSLYVACRDQTEVDRYWDALTAEGGQEQPCGWLKDRWGLSWQIIPDRLVELIRHPDPDIAHRAVQAMLRMRRIDLAALEAAVADG</sequence>
<keyword evidence="3" id="KW-1185">Reference proteome</keyword>
<dbReference type="GO" id="GO:0032259">
    <property type="term" value="P:methylation"/>
    <property type="evidence" value="ECO:0007669"/>
    <property type="project" value="UniProtKB-KW"/>
</dbReference>
<dbReference type="AlphaFoldDB" id="A0A0M2H0V2"/>
<evidence type="ECO:0000313" key="2">
    <source>
        <dbReference type="EMBL" id="KJL39827.1"/>
    </source>
</evidence>
<dbReference type="CDD" id="cd06588">
    <property type="entry name" value="PhnB_like"/>
    <property type="match status" value="1"/>
</dbReference>
<proteinExistence type="predicted"/>
<dbReference type="InterPro" id="IPR029068">
    <property type="entry name" value="Glyas_Bleomycin-R_OHBP_Dase"/>
</dbReference>
<gene>
    <name evidence="2" type="ORF">RS82_04036</name>
</gene>
<organism evidence="2 3">
    <name type="scientific">Microbacterium trichothecenolyticum</name>
    <name type="common">Aureobacterium trichothecenolyticum</name>
    <dbReference type="NCBI Taxonomy" id="69370"/>
    <lineage>
        <taxon>Bacteria</taxon>
        <taxon>Bacillati</taxon>
        <taxon>Actinomycetota</taxon>
        <taxon>Actinomycetes</taxon>
        <taxon>Micrococcales</taxon>
        <taxon>Microbacteriaceae</taxon>
        <taxon>Microbacterium</taxon>
    </lineage>
</organism>
<dbReference type="Proteomes" id="UP000034098">
    <property type="component" value="Unassembled WGS sequence"/>
</dbReference>
<evidence type="ECO:0000259" key="1">
    <source>
        <dbReference type="Pfam" id="PF06983"/>
    </source>
</evidence>
<dbReference type="InterPro" id="IPR028973">
    <property type="entry name" value="PhnB-like"/>
</dbReference>
<dbReference type="InterPro" id="IPR009725">
    <property type="entry name" value="3_dmu_93_MTrfase"/>
</dbReference>
<accession>A0A0M2H0V2</accession>
<name>A0A0M2H0V2_MICTR</name>